<gene>
    <name evidence="12 13 14 15" type="primary">LOC111128759</name>
</gene>
<dbReference type="RefSeq" id="XP_022330300.1">
    <property type="nucleotide sequence ID" value="XM_022474592.1"/>
</dbReference>
<dbReference type="PROSITE" id="PS50920">
    <property type="entry name" value="SOLCAR"/>
    <property type="match status" value="3"/>
</dbReference>
<keyword evidence="8 9" id="KW-0472">Membrane</keyword>
<name>A0A8B8DTI6_CRAVI</name>
<proteinExistence type="inferred from homology"/>
<dbReference type="RefSeq" id="XP_022330299.1">
    <property type="nucleotide sequence ID" value="XM_022474591.1"/>
</dbReference>
<dbReference type="PANTHER" id="PTHR45624:SF10">
    <property type="entry name" value="SLC (SOLUTE CARRIER) HOMOLOG"/>
    <property type="match status" value="1"/>
</dbReference>
<organism evidence="11 14">
    <name type="scientific">Crassostrea virginica</name>
    <name type="common">Eastern oyster</name>
    <dbReference type="NCBI Taxonomy" id="6565"/>
    <lineage>
        <taxon>Eukaryota</taxon>
        <taxon>Metazoa</taxon>
        <taxon>Spiralia</taxon>
        <taxon>Lophotrochozoa</taxon>
        <taxon>Mollusca</taxon>
        <taxon>Bivalvia</taxon>
        <taxon>Autobranchia</taxon>
        <taxon>Pteriomorphia</taxon>
        <taxon>Ostreida</taxon>
        <taxon>Ostreoidea</taxon>
        <taxon>Ostreidae</taxon>
        <taxon>Crassostrea</taxon>
    </lineage>
</organism>
<keyword evidence="5" id="KW-0677">Repeat</keyword>
<feature type="repeat" description="Solcar" evidence="9">
    <location>
        <begin position="6"/>
        <end position="92"/>
    </location>
</feature>
<dbReference type="SUPFAM" id="SSF103506">
    <property type="entry name" value="Mitochondrial carrier"/>
    <property type="match status" value="1"/>
</dbReference>
<feature type="repeat" description="Solcar" evidence="9">
    <location>
        <begin position="205"/>
        <end position="291"/>
    </location>
</feature>
<evidence type="ECO:0000256" key="10">
    <source>
        <dbReference type="RuleBase" id="RU000488"/>
    </source>
</evidence>
<reference evidence="12 13" key="1">
    <citation type="submission" date="2025-04" db="UniProtKB">
        <authorList>
            <consortium name="RefSeq"/>
        </authorList>
    </citation>
    <scope>IDENTIFICATION</scope>
    <source>
        <tissue evidence="12 13">Whole sample</tissue>
    </source>
</reference>
<evidence type="ECO:0000313" key="13">
    <source>
        <dbReference type="RefSeq" id="XP_022330300.1"/>
    </source>
</evidence>
<dbReference type="KEGG" id="cvn:111128759"/>
<dbReference type="InterPro" id="IPR018108">
    <property type="entry name" value="MCP_transmembrane"/>
</dbReference>
<keyword evidence="7" id="KW-0496">Mitochondrion</keyword>
<evidence type="ECO:0000313" key="14">
    <source>
        <dbReference type="RefSeq" id="XP_022330301.1"/>
    </source>
</evidence>
<evidence type="ECO:0000256" key="1">
    <source>
        <dbReference type="ARBA" id="ARBA00004225"/>
    </source>
</evidence>
<comment type="similarity">
    <text evidence="2 10">Belongs to the mitochondrial carrier (TC 2.A.29) family.</text>
</comment>
<evidence type="ECO:0000256" key="5">
    <source>
        <dbReference type="ARBA" id="ARBA00022737"/>
    </source>
</evidence>
<accession>A0A8B8DTI6</accession>
<evidence type="ECO:0000256" key="2">
    <source>
        <dbReference type="ARBA" id="ARBA00006375"/>
    </source>
</evidence>
<dbReference type="RefSeq" id="XP_022330301.1">
    <property type="nucleotide sequence ID" value="XM_022474593.1"/>
</dbReference>
<evidence type="ECO:0000256" key="4">
    <source>
        <dbReference type="ARBA" id="ARBA00022692"/>
    </source>
</evidence>
<keyword evidence="6" id="KW-1133">Transmembrane helix</keyword>
<evidence type="ECO:0000313" key="11">
    <source>
        <dbReference type="Proteomes" id="UP000694844"/>
    </source>
</evidence>
<keyword evidence="11" id="KW-1185">Reference proteome</keyword>
<evidence type="ECO:0000256" key="3">
    <source>
        <dbReference type="ARBA" id="ARBA00022448"/>
    </source>
</evidence>
<comment type="subcellular location">
    <subcellularLocation>
        <location evidence="1">Mitochondrion membrane</location>
        <topology evidence="1">Multi-pass membrane protein</topology>
    </subcellularLocation>
</comment>
<evidence type="ECO:0000256" key="8">
    <source>
        <dbReference type="ARBA" id="ARBA00023136"/>
    </source>
</evidence>
<dbReference type="PANTHER" id="PTHR45624">
    <property type="entry name" value="MITOCHONDRIAL BASIC AMINO ACIDS TRANSPORTER-RELATED"/>
    <property type="match status" value="1"/>
</dbReference>
<keyword evidence="3 10" id="KW-0813">Transport</keyword>
<dbReference type="GO" id="GO:0022857">
    <property type="term" value="F:transmembrane transporter activity"/>
    <property type="evidence" value="ECO:0007669"/>
    <property type="project" value="TreeGrafter"/>
</dbReference>
<dbReference type="InterPro" id="IPR023395">
    <property type="entry name" value="MCP_dom_sf"/>
</dbReference>
<dbReference type="PRINTS" id="PR00926">
    <property type="entry name" value="MITOCARRIER"/>
</dbReference>
<dbReference type="OrthoDB" id="193856at2759"/>
<dbReference type="Pfam" id="PF00153">
    <property type="entry name" value="Mito_carr"/>
    <property type="match status" value="3"/>
</dbReference>
<dbReference type="RefSeq" id="XP_022330302.1">
    <property type="nucleotide sequence ID" value="XM_022474594.1"/>
</dbReference>
<dbReference type="GeneID" id="111128759"/>
<evidence type="ECO:0000256" key="7">
    <source>
        <dbReference type="ARBA" id="ARBA00023128"/>
    </source>
</evidence>
<evidence type="ECO:0000313" key="12">
    <source>
        <dbReference type="RefSeq" id="XP_022330299.1"/>
    </source>
</evidence>
<dbReference type="AlphaFoldDB" id="A0A8B8DTI6"/>
<evidence type="ECO:0000313" key="15">
    <source>
        <dbReference type="RefSeq" id="XP_022330302.1"/>
    </source>
</evidence>
<keyword evidence="4 9" id="KW-0812">Transmembrane</keyword>
<evidence type="ECO:0000256" key="6">
    <source>
        <dbReference type="ARBA" id="ARBA00022989"/>
    </source>
</evidence>
<sequence>MDNEHVSPFYDYLAGAIAGSVGVVAGHPFDTVKVQLQIQNGGSEGVSLRECYQAVKTQDLARGFFRGLSWPMLSSGIINSVFFGVYGSTMKLLNADISGKTPPDYAKICVAGGLGGLCQLVPAVPIDVIKVVLQSQIPHGTTKYEGKYYRGPVEGTRDILQSRGLSGMYRGLPTQALRDIPACIAYFLIYEFLIYHGVKTFPSVSSTLQSFVYGGVAGVGSWALILPFDVMKSRIQADTDRKLYSGFWDCVVKSYRSDGIKIFFRGLSMTSLRAFPVNGMTLMTHMELLKLFGEKKHQH</sequence>
<dbReference type="Gene3D" id="1.50.40.10">
    <property type="entry name" value="Mitochondrial carrier domain"/>
    <property type="match status" value="1"/>
</dbReference>
<dbReference type="InterPro" id="IPR050567">
    <property type="entry name" value="Mitochondrial_Carrier"/>
</dbReference>
<evidence type="ECO:0000256" key="9">
    <source>
        <dbReference type="PROSITE-ProRule" id="PRU00282"/>
    </source>
</evidence>
<dbReference type="InterPro" id="IPR002067">
    <property type="entry name" value="MCP"/>
</dbReference>
<dbReference type="GO" id="GO:0031966">
    <property type="term" value="C:mitochondrial membrane"/>
    <property type="evidence" value="ECO:0007669"/>
    <property type="project" value="UniProtKB-SubCell"/>
</dbReference>
<dbReference type="Proteomes" id="UP000694844">
    <property type="component" value="Chromosome 4"/>
</dbReference>
<protein>
    <submittedName>
        <fullName evidence="12 13">Solute carrier family 25 member 45-like</fullName>
    </submittedName>
</protein>
<feature type="repeat" description="Solcar" evidence="9">
    <location>
        <begin position="103"/>
        <end position="196"/>
    </location>
</feature>